<comment type="caution">
    <text evidence="1">The sequence shown here is derived from an EMBL/GenBank/DDBJ whole genome shotgun (WGS) entry which is preliminary data.</text>
</comment>
<dbReference type="RefSeq" id="WP_157812587.1">
    <property type="nucleotide sequence ID" value="NZ_PHUF01000005.1"/>
</dbReference>
<proteinExistence type="predicted"/>
<sequence length="324" mass="35091">MTMMDAWSAAIGYTADDTDSPLLPSIVEHIRSAIFEAGFVSRGRITSGLKEAYRPFDLDEAVIREKTDAAIDLMLLSGDLEEYATSAGRGYAGTPPRLIDWAGDRVTLLGSSGMGTGTVRQFAAETPPDDGVTIALDDELGRPEWRNALVELGGADAPGSDARTLFAFSQALAASGERYSLDEPNAVAVVSGRSEFFGRADPAPSGRWGRVEAEGFYPAAIRTGYTLKNVVIHVAGKQTTLWQPPSRDIWRWIVVGQTLTQGDPVLRYDQASGVLDFLTPPPRQAERAALITGEQLKPWSWRLDTNAYAVIAALMGCPRQRLSE</sequence>
<reference evidence="1 2" key="1">
    <citation type="submission" date="2017-11" db="EMBL/GenBank/DDBJ databases">
        <title>Genomic Encyclopedia of Type Strains, Phase III (KMG-III): the genomes of soil and plant-associated and newly described type strains.</title>
        <authorList>
            <person name="Whitman W."/>
        </authorList>
    </citation>
    <scope>NUCLEOTIDE SEQUENCE [LARGE SCALE GENOMIC DNA]</scope>
    <source>
        <strain evidence="1 2">CGMCC 1.12274</strain>
    </source>
</reference>
<gene>
    <name evidence="1" type="ORF">B0I00_2940</name>
</gene>
<evidence type="ECO:0000313" key="2">
    <source>
        <dbReference type="Proteomes" id="UP000232587"/>
    </source>
</evidence>
<protein>
    <submittedName>
        <fullName evidence="1">Uncharacterized protein</fullName>
    </submittedName>
</protein>
<organism evidence="1 2">
    <name type="scientific">Novosphingobium kunmingense</name>
    <dbReference type="NCBI Taxonomy" id="1211806"/>
    <lineage>
        <taxon>Bacteria</taxon>
        <taxon>Pseudomonadati</taxon>
        <taxon>Pseudomonadota</taxon>
        <taxon>Alphaproteobacteria</taxon>
        <taxon>Sphingomonadales</taxon>
        <taxon>Sphingomonadaceae</taxon>
        <taxon>Novosphingobium</taxon>
    </lineage>
</organism>
<dbReference type="Proteomes" id="UP000232587">
    <property type="component" value="Unassembled WGS sequence"/>
</dbReference>
<accession>A0A2N0H5U9</accession>
<dbReference type="OrthoDB" id="8478529at2"/>
<evidence type="ECO:0000313" key="1">
    <source>
        <dbReference type="EMBL" id="PKB14308.1"/>
    </source>
</evidence>
<keyword evidence="2" id="KW-1185">Reference proteome</keyword>
<dbReference type="EMBL" id="PHUF01000005">
    <property type="protein sequence ID" value="PKB14308.1"/>
    <property type="molecule type" value="Genomic_DNA"/>
</dbReference>
<dbReference type="AlphaFoldDB" id="A0A2N0H5U9"/>
<name>A0A2N0H5U9_9SPHN</name>